<evidence type="ECO:0000313" key="8">
    <source>
        <dbReference type="Proteomes" id="UP000198339"/>
    </source>
</evidence>
<feature type="region of interest" description="Disordered" evidence="4">
    <location>
        <begin position="238"/>
        <end position="267"/>
    </location>
</feature>
<keyword evidence="8" id="KW-1185">Reference proteome</keyword>
<feature type="transmembrane region" description="Helical" evidence="5">
    <location>
        <begin position="74"/>
        <end position="94"/>
    </location>
</feature>
<feature type="transmembrane region" description="Helical" evidence="5">
    <location>
        <begin position="433"/>
        <end position="453"/>
    </location>
</feature>
<feature type="transmembrane region" description="Helical" evidence="5">
    <location>
        <begin position="205"/>
        <end position="223"/>
    </location>
</feature>
<dbReference type="PANTHER" id="PTHR23546">
    <property type="entry name" value="TRANSPORT PROTEIN"/>
    <property type="match status" value="1"/>
</dbReference>
<reference evidence="7 8" key="1">
    <citation type="submission" date="2017-06" db="EMBL/GenBank/DDBJ databases">
        <authorList>
            <person name="Kim H.J."/>
            <person name="Triplett B.A."/>
        </authorList>
    </citation>
    <scope>NUCLEOTIDE SEQUENCE [LARGE SCALE GENOMIC DNA]</scope>
    <source>
        <strain evidence="7 8">DS15</strain>
    </source>
</reference>
<evidence type="ECO:0000256" key="4">
    <source>
        <dbReference type="SAM" id="MobiDB-lite"/>
    </source>
</evidence>
<dbReference type="InterPro" id="IPR036259">
    <property type="entry name" value="MFS_trans_sf"/>
</dbReference>
<feature type="transmembrane region" description="Helical" evidence="5">
    <location>
        <begin position="42"/>
        <end position="62"/>
    </location>
</feature>
<feature type="transmembrane region" description="Helical" evidence="5">
    <location>
        <begin position="313"/>
        <end position="333"/>
    </location>
</feature>
<evidence type="ECO:0000256" key="1">
    <source>
        <dbReference type="ARBA" id="ARBA00022692"/>
    </source>
</evidence>
<evidence type="ECO:0000256" key="5">
    <source>
        <dbReference type="SAM" id="Phobius"/>
    </source>
</evidence>
<feature type="transmembrane region" description="Helical" evidence="5">
    <location>
        <begin position="369"/>
        <end position="388"/>
    </location>
</feature>
<evidence type="ECO:0000313" key="7">
    <source>
        <dbReference type="EMBL" id="SNT20776.1"/>
    </source>
</evidence>
<dbReference type="PANTHER" id="PTHR23546:SF1">
    <property type="entry name" value="MEMBRANE PROTEIN"/>
    <property type="match status" value="1"/>
</dbReference>
<feature type="domain" description="Major facilitator superfamily (MFS) profile" evidence="6">
    <location>
        <begin position="40"/>
        <end position="457"/>
    </location>
</feature>
<dbReference type="Pfam" id="PF07690">
    <property type="entry name" value="MFS_1"/>
    <property type="match status" value="1"/>
</dbReference>
<keyword evidence="1 5" id="KW-0812">Transmembrane</keyword>
<dbReference type="CDD" id="cd17330">
    <property type="entry name" value="MFS_SLC46_TetA_like"/>
    <property type="match status" value="1"/>
</dbReference>
<dbReference type="Gene3D" id="1.20.1250.20">
    <property type="entry name" value="MFS general substrate transporter like domains"/>
    <property type="match status" value="1"/>
</dbReference>
<proteinExistence type="predicted"/>
<dbReference type="AlphaFoldDB" id="A0A239KQY6"/>
<evidence type="ECO:0000256" key="3">
    <source>
        <dbReference type="ARBA" id="ARBA00023136"/>
    </source>
</evidence>
<accession>A0A239KQY6</accession>
<feature type="transmembrane region" description="Helical" evidence="5">
    <location>
        <begin position="176"/>
        <end position="199"/>
    </location>
</feature>
<feature type="region of interest" description="Disordered" evidence="4">
    <location>
        <begin position="1"/>
        <end position="20"/>
    </location>
</feature>
<keyword evidence="3 5" id="KW-0472">Membrane</keyword>
<sequence>MGLTLDSGAPGCRERQVRDGRWQKGEANLSTISRSIPADRMAVLFAIMLVAAAGNTAMQSILPAIGAKLHIPDVWVSLAFSWSALLWVLTAPHWARQSDKRGRKALMALGIVGFLASMALCGLTLWAGLSGWVAAGPTFILFALFRSLYGSLGSAAPPAVQAYVAARTDPDERTQALSLVSSSFGLGTVIGPAVAPFFILPILGLSGPLIVFALIGLFVLVMLRWRLPNDTPRFAARGSIAPYPTSGTTDPARSDDEEEADDAPHAPLRWSDQRARPWLLAGLLGGQAQAMMLGVIGFLILDRLHLRSNPDEGAAITGIVLMAGAFATLLAQWGLIPLLKLTPRTTVLVGAALGAIGTVMTGLSQDLHAIVIGFATASLGFGLFRPGFTAGASLSVPRRDQGAVAGMTASINGSAYIVSPAIGVLLYNWHAMVAYGLMAGFCVWLVLWGWSALRQSPLAS</sequence>
<dbReference type="InterPro" id="IPR020846">
    <property type="entry name" value="MFS_dom"/>
</dbReference>
<dbReference type="InterPro" id="IPR011701">
    <property type="entry name" value="MFS"/>
</dbReference>
<feature type="transmembrane region" description="Helical" evidence="5">
    <location>
        <begin position="409"/>
        <end position="427"/>
    </location>
</feature>
<feature type="transmembrane region" description="Helical" evidence="5">
    <location>
        <begin position="106"/>
        <end position="127"/>
    </location>
</feature>
<feature type="transmembrane region" description="Helical" evidence="5">
    <location>
        <begin position="139"/>
        <end position="164"/>
    </location>
</feature>
<dbReference type="PROSITE" id="PS50850">
    <property type="entry name" value="MFS"/>
    <property type="match status" value="1"/>
</dbReference>
<evidence type="ECO:0000259" key="6">
    <source>
        <dbReference type="PROSITE" id="PS50850"/>
    </source>
</evidence>
<feature type="transmembrane region" description="Helical" evidence="5">
    <location>
        <begin position="278"/>
        <end position="301"/>
    </location>
</feature>
<evidence type="ECO:0000256" key="2">
    <source>
        <dbReference type="ARBA" id="ARBA00022989"/>
    </source>
</evidence>
<keyword evidence="2 5" id="KW-1133">Transmembrane helix</keyword>
<gene>
    <name evidence="7" type="ORF">SAMN06295955_11612</name>
</gene>
<dbReference type="GO" id="GO:0022857">
    <property type="term" value="F:transmembrane transporter activity"/>
    <property type="evidence" value="ECO:0007669"/>
    <property type="project" value="InterPro"/>
</dbReference>
<dbReference type="EMBL" id="FZPA01000016">
    <property type="protein sequence ID" value="SNT20776.1"/>
    <property type="molecule type" value="Genomic_DNA"/>
</dbReference>
<feature type="transmembrane region" description="Helical" evidence="5">
    <location>
        <begin position="345"/>
        <end position="363"/>
    </location>
</feature>
<dbReference type="Proteomes" id="UP000198339">
    <property type="component" value="Unassembled WGS sequence"/>
</dbReference>
<name>A0A239KQY6_9SPHN</name>
<protein>
    <submittedName>
        <fullName evidence="7">Predicted arabinose efflux permease, MFS family</fullName>
    </submittedName>
</protein>
<organism evidence="7 8">
    <name type="scientific">Sphingopyxis indica</name>
    <dbReference type="NCBI Taxonomy" id="436663"/>
    <lineage>
        <taxon>Bacteria</taxon>
        <taxon>Pseudomonadati</taxon>
        <taxon>Pseudomonadota</taxon>
        <taxon>Alphaproteobacteria</taxon>
        <taxon>Sphingomonadales</taxon>
        <taxon>Sphingomonadaceae</taxon>
        <taxon>Sphingopyxis</taxon>
    </lineage>
</organism>
<dbReference type="SUPFAM" id="SSF103473">
    <property type="entry name" value="MFS general substrate transporter"/>
    <property type="match status" value="1"/>
</dbReference>